<dbReference type="EMBL" id="JACAGJ010000012">
    <property type="protein sequence ID" value="MDM1074220.1"/>
    <property type="molecule type" value="Genomic_DNA"/>
</dbReference>
<dbReference type="AlphaFoldDB" id="A0AAJ1QHQ1"/>
<reference evidence="1" key="1">
    <citation type="submission" date="2020-06" db="EMBL/GenBank/DDBJ databases">
        <authorList>
            <person name="Dong N."/>
        </authorList>
    </citation>
    <scope>NUCLEOTIDE SEQUENCE</scope>
    <source>
        <strain evidence="1">R655-4</strain>
    </source>
</reference>
<comment type="caution">
    <text evidence="1">The sequence shown here is derived from an EMBL/GenBank/DDBJ whole genome shotgun (WGS) entry which is preliminary data.</text>
</comment>
<proteinExistence type="predicted"/>
<name>A0AAJ1QHQ1_9FLAO</name>
<protein>
    <submittedName>
        <fullName evidence="1">Uncharacterized protein</fullName>
    </submittedName>
</protein>
<evidence type="ECO:0000313" key="1">
    <source>
        <dbReference type="EMBL" id="MDM1074220.1"/>
    </source>
</evidence>
<organism evidence="1 2">
    <name type="scientific">Empedobacter brevis</name>
    <dbReference type="NCBI Taxonomy" id="247"/>
    <lineage>
        <taxon>Bacteria</taxon>
        <taxon>Pseudomonadati</taxon>
        <taxon>Bacteroidota</taxon>
        <taxon>Flavobacteriia</taxon>
        <taxon>Flavobacteriales</taxon>
        <taxon>Weeksellaceae</taxon>
        <taxon>Empedobacter</taxon>
    </lineage>
</organism>
<dbReference type="RefSeq" id="WP_286494459.1">
    <property type="nucleotide sequence ID" value="NZ_JACAGJ010000012.1"/>
</dbReference>
<gene>
    <name evidence="1" type="ORF">HX001_17175</name>
</gene>
<reference evidence="1" key="2">
    <citation type="journal article" date="2022" name="Sci. Total Environ.">
        <title>Prevalence, transmission, and molecular epidemiology of tet(X)-positive bacteria among humans, animals, and environmental niches in China: An epidemiological, and genomic-based study.</title>
        <authorList>
            <person name="Dong N."/>
            <person name="Zeng Y."/>
            <person name="Cai C."/>
            <person name="Sun C."/>
            <person name="Lu J."/>
            <person name="Liu C."/>
            <person name="Zhou H."/>
            <person name="Sun Q."/>
            <person name="Shu L."/>
            <person name="Wang H."/>
            <person name="Wang Y."/>
            <person name="Wang S."/>
            <person name="Wu C."/>
            <person name="Chan E.W."/>
            <person name="Chen G."/>
            <person name="Shen Z."/>
            <person name="Chen S."/>
            <person name="Zhang R."/>
        </authorList>
    </citation>
    <scope>NUCLEOTIDE SEQUENCE</scope>
    <source>
        <strain evidence="1">R655-4</strain>
    </source>
</reference>
<sequence>MQKVALIVNSDKLNLMIAVLNKYNNELNYETDISFKATRSIVHELLCDLSRKSINKSTTQKPFKLSLKYYQAFILRGRLQGFGSDYNQNPIYEKTIANIMVSEINLQL</sequence>
<accession>A0AAJ1QHQ1</accession>
<dbReference type="Proteomes" id="UP001170959">
    <property type="component" value="Unassembled WGS sequence"/>
</dbReference>
<evidence type="ECO:0000313" key="2">
    <source>
        <dbReference type="Proteomes" id="UP001170959"/>
    </source>
</evidence>